<evidence type="ECO:0000313" key="5">
    <source>
        <dbReference type="Proteomes" id="UP000293925"/>
    </source>
</evidence>
<sequence>MKRILIIDDNGSNLEMLGLIFTSEGFEVKLLPDPQNIESVLRSFSPRVVLMDIVMGRFSGTDVCLWIKKNPDFPLVKVLLMTASNAFKTLSPSETLADGHIDKPFDIHEVFALVDGLLDQNAG</sequence>
<name>A0A4R0Q087_9SPHI</name>
<dbReference type="PANTHER" id="PTHR44591:SF3">
    <property type="entry name" value="RESPONSE REGULATORY DOMAIN-CONTAINING PROTEIN"/>
    <property type="match status" value="1"/>
</dbReference>
<keyword evidence="5" id="KW-1185">Reference proteome</keyword>
<dbReference type="InterPro" id="IPR001789">
    <property type="entry name" value="Sig_transdc_resp-reg_receiver"/>
</dbReference>
<evidence type="ECO:0000256" key="1">
    <source>
        <dbReference type="ARBA" id="ARBA00022553"/>
    </source>
</evidence>
<dbReference type="CDD" id="cd00156">
    <property type="entry name" value="REC"/>
    <property type="match status" value="1"/>
</dbReference>
<dbReference type="PROSITE" id="PS50110">
    <property type="entry name" value="RESPONSE_REGULATORY"/>
    <property type="match status" value="1"/>
</dbReference>
<dbReference type="InterPro" id="IPR011006">
    <property type="entry name" value="CheY-like_superfamily"/>
</dbReference>
<dbReference type="InterPro" id="IPR050595">
    <property type="entry name" value="Bact_response_regulator"/>
</dbReference>
<feature type="domain" description="Response regulatory" evidence="3">
    <location>
        <begin position="3"/>
        <end position="118"/>
    </location>
</feature>
<dbReference type="AlphaFoldDB" id="A0A4R0Q087"/>
<dbReference type="SUPFAM" id="SSF52172">
    <property type="entry name" value="CheY-like"/>
    <property type="match status" value="1"/>
</dbReference>
<gene>
    <name evidence="4" type="ORF">EZ456_13230</name>
</gene>
<evidence type="ECO:0000256" key="2">
    <source>
        <dbReference type="PROSITE-ProRule" id="PRU00169"/>
    </source>
</evidence>
<dbReference type="GO" id="GO:0000160">
    <property type="term" value="P:phosphorelay signal transduction system"/>
    <property type="evidence" value="ECO:0007669"/>
    <property type="project" value="InterPro"/>
</dbReference>
<keyword evidence="1 2" id="KW-0597">Phosphoprotein</keyword>
<comment type="caution">
    <text evidence="4">The sequence shown here is derived from an EMBL/GenBank/DDBJ whole genome shotgun (WGS) entry which is preliminary data.</text>
</comment>
<protein>
    <submittedName>
        <fullName evidence="4">Response regulator</fullName>
    </submittedName>
</protein>
<dbReference type="EMBL" id="SJSO01000009">
    <property type="protein sequence ID" value="TCD26546.1"/>
    <property type="molecule type" value="Genomic_DNA"/>
</dbReference>
<reference evidence="4 5" key="1">
    <citation type="submission" date="2019-02" db="EMBL/GenBank/DDBJ databases">
        <title>Pedobacter sp. RP-3-21 sp. nov., isolated from Arctic soil.</title>
        <authorList>
            <person name="Dahal R.H."/>
        </authorList>
    </citation>
    <scope>NUCLEOTIDE SEQUENCE [LARGE SCALE GENOMIC DNA]</scope>
    <source>
        <strain evidence="4 5">RP-3-21</strain>
    </source>
</reference>
<accession>A0A4R0Q087</accession>
<dbReference type="RefSeq" id="WP_131530876.1">
    <property type="nucleotide sequence ID" value="NZ_SJSO01000009.1"/>
</dbReference>
<dbReference type="Gene3D" id="3.40.50.2300">
    <property type="match status" value="1"/>
</dbReference>
<dbReference type="OrthoDB" id="677887at2"/>
<dbReference type="PANTHER" id="PTHR44591">
    <property type="entry name" value="STRESS RESPONSE REGULATOR PROTEIN 1"/>
    <property type="match status" value="1"/>
</dbReference>
<feature type="modified residue" description="4-aspartylphosphate" evidence="2">
    <location>
        <position position="52"/>
    </location>
</feature>
<evidence type="ECO:0000259" key="3">
    <source>
        <dbReference type="PROSITE" id="PS50110"/>
    </source>
</evidence>
<evidence type="ECO:0000313" key="4">
    <source>
        <dbReference type="EMBL" id="TCD26546.1"/>
    </source>
</evidence>
<dbReference type="Proteomes" id="UP000293925">
    <property type="component" value="Unassembled WGS sequence"/>
</dbReference>
<dbReference type="Pfam" id="PF00072">
    <property type="entry name" value="Response_reg"/>
    <property type="match status" value="1"/>
</dbReference>
<organism evidence="4 5">
    <name type="scientific">Pedobacter psychrodurus</name>
    <dbReference type="NCBI Taxonomy" id="2530456"/>
    <lineage>
        <taxon>Bacteria</taxon>
        <taxon>Pseudomonadati</taxon>
        <taxon>Bacteroidota</taxon>
        <taxon>Sphingobacteriia</taxon>
        <taxon>Sphingobacteriales</taxon>
        <taxon>Sphingobacteriaceae</taxon>
        <taxon>Pedobacter</taxon>
    </lineage>
</organism>
<proteinExistence type="predicted"/>
<dbReference type="SMART" id="SM00448">
    <property type="entry name" value="REC"/>
    <property type="match status" value="1"/>
</dbReference>